<keyword evidence="5" id="KW-0874">Quinone</keyword>
<dbReference type="GO" id="GO:0050136">
    <property type="term" value="F:NADH dehydrogenase (quinone) (non-electrogenic) activity"/>
    <property type="evidence" value="ECO:0007669"/>
    <property type="project" value="UniProtKB-UniRule"/>
</dbReference>
<evidence type="ECO:0000313" key="8">
    <source>
        <dbReference type="EMBL" id="RMA97875.1"/>
    </source>
</evidence>
<evidence type="ECO:0000313" key="9">
    <source>
        <dbReference type="Proteomes" id="UP000280842"/>
    </source>
</evidence>
<accession>A0A3M0BTK2</accession>
<keyword evidence="4 5" id="KW-0472">Membrane</keyword>
<dbReference type="InterPro" id="IPR003918">
    <property type="entry name" value="NADH_UbQ_OxRdtase"/>
</dbReference>
<gene>
    <name evidence="5" type="primary">nuoN</name>
    <name evidence="8" type="ORF">CLV39_0505</name>
</gene>
<keyword evidence="5" id="KW-1003">Cell membrane</keyword>
<protein>
    <recommendedName>
        <fullName evidence="5">NADH-quinone oxidoreductase subunit N</fullName>
        <ecNumber evidence="5">7.1.1.-</ecNumber>
    </recommendedName>
    <alternativeName>
        <fullName evidence="5">NADH dehydrogenase I subunit N</fullName>
    </alternativeName>
    <alternativeName>
        <fullName evidence="5">NDH-1 subunit N</fullName>
    </alternativeName>
</protein>
<keyword evidence="5" id="KW-0520">NAD</keyword>
<dbReference type="EC" id="7.1.1.-" evidence="5"/>
<evidence type="ECO:0000256" key="1">
    <source>
        <dbReference type="ARBA" id="ARBA00004127"/>
    </source>
</evidence>
<dbReference type="AlphaFoldDB" id="A0A3M0BTK2"/>
<dbReference type="RefSeq" id="WP_121922636.1">
    <property type="nucleotide sequence ID" value="NZ_REFO01000010.1"/>
</dbReference>
<dbReference type="PANTHER" id="PTHR22773">
    <property type="entry name" value="NADH DEHYDROGENASE"/>
    <property type="match status" value="1"/>
</dbReference>
<feature type="transmembrane region" description="Helical" evidence="5">
    <location>
        <begin position="461"/>
        <end position="483"/>
    </location>
</feature>
<dbReference type="EMBL" id="REFO01000010">
    <property type="protein sequence ID" value="RMA97875.1"/>
    <property type="molecule type" value="Genomic_DNA"/>
</dbReference>
<comment type="caution">
    <text evidence="8">The sequence shown here is derived from an EMBL/GenBank/DDBJ whole genome shotgun (WGS) entry which is preliminary data.</text>
</comment>
<comment type="similarity">
    <text evidence="5">Belongs to the complex I subunit 2 family.</text>
</comment>
<proteinExistence type="inferred from homology"/>
<comment type="catalytic activity">
    <reaction evidence="5">
        <text>a quinone + NADH + 5 H(+)(in) = a quinol + NAD(+) + 4 H(+)(out)</text>
        <dbReference type="Rhea" id="RHEA:57888"/>
        <dbReference type="ChEBI" id="CHEBI:15378"/>
        <dbReference type="ChEBI" id="CHEBI:24646"/>
        <dbReference type="ChEBI" id="CHEBI:57540"/>
        <dbReference type="ChEBI" id="CHEBI:57945"/>
        <dbReference type="ChEBI" id="CHEBI:132124"/>
    </reaction>
</comment>
<feature type="transmembrane region" description="Helical" evidence="5">
    <location>
        <begin position="335"/>
        <end position="359"/>
    </location>
</feature>
<reference evidence="8 9" key="1">
    <citation type="submission" date="2018-10" db="EMBL/GenBank/DDBJ databases">
        <title>Genomic Encyclopedia of Archaeal and Bacterial Type Strains, Phase II (KMG-II): from individual species to whole genera.</title>
        <authorList>
            <person name="Goeker M."/>
        </authorList>
    </citation>
    <scope>NUCLEOTIDE SEQUENCE [LARGE SCALE GENOMIC DNA]</scope>
    <source>
        <strain evidence="8 9">VM1</strain>
    </source>
</reference>
<comment type="subunit">
    <text evidence="5">NDH-1 is composed of 14 different subunits. Subunits NuoA, H, J, K, L, M, N constitute the membrane sector of the complex.</text>
</comment>
<feature type="transmembrane region" description="Helical" evidence="5">
    <location>
        <begin position="252"/>
        <end position="273"/>
    </location>
</feature>
<feature type="domain" description="NADH:quinone oxidoreductase/Mrp antiporter transmembrane" evidence="7">
    <location>
        <begin position="130"/>
        <end position="431"/>
    </location>
</feature>
<evidence type="ECO:0000256" key="3">
    <source>
        <dbReference type="ARBA" id="ARBA00022989"/>
    </source>
</evidence>
<feature type="transmembrane region" description="Helical" evidence="5">
    <location>
        <begin position="174"/>
        <end position="195"/>
    </location>
</feature>
<feature type="transmembrane region" description="Helical" evidence="5">
    <location>
        <begin position="44"/>
        <end position="63"/>
    </location>
</feature>
<feature type="transmembrane region" description="Helical" evidence="5">
    <location>
        <begin position="380"/>
        <end position="397"/>
    </location>
</feature>
<feature type="transmembrane region" description="Helical" evidence="5">
    <location>
        <begin position="107"/>
        <end position="127"/>
    </location>
</feature>
<dbReference type="PRINTS" id="PR01437">
    <property type="entry name" value="NUOXDRDTASE4"/>
</dbReference>
<feature type="transmembrane region" description="Helical" evidence="5">
    <location>
        <begin position="133"/>
        <end position="154"/>
    </location>
</feature>
<feature type="transmembrane region" description="Helical" evidence="5">
    <location>
        <begin position="285"/>
        <end position="304"/>
    </location>
</feature>
<organism evidence="8 9">
    <name type="scientific">Hydrogenothermus marinus</name>
    <dbReference type="NCBI Taxonomy" id="133270"/>
    <lineage>
        <taxon>Bacteria</taxon>
        <taxon>Pseudomonadati</taxon>
        <taxon>Aquificota</taxon>
        <taxon>Aquificia</taxon>
        <taxon>Aquificales</taxon>
        <taxon>Hydrogenothermaceae</taxon>
        <taxon>Hydrogenothermus</taxon>
    </lineage>
</organism>
<feature type="transmembrane region" description="Helical" evidence="5">
    <location>
        <begin position="215"/>
        <end position="240"/>
    </location>
</feature>
<dbReference type="GO" id="GO:0008137">
    <property type="term" value="F:NADH dehydrogenase (ubiquinone) activity"/>
    <property type="evidence" value="ECO:0007669"/>
    <property type="project" value="InterPro"/>
</dbReference>
<dbReference type="GO" id="GO:0012505">
    <property type="term" value="C:endomembrane system"/>
    <property type="evidence" value="ECO:0007669"/>
    <property type="project" value="UniProtKB-SubCell"/>
</dbReference>
<dbReference type="OrthoDB" id="9807568at2"/>
<evidence type="ECO:0000259" key="7">
    <source>
        <dbReference type="Pfam" id="PF00361"/>
    </source>
</evidence>
<dbReference type="Pfam" id="PF00361">
    <property type="entry name" value="Proton_antipo_M"/>
    <property type="match status" value="1"/>
</dbReference>
<keyword evidence="5" id="KW-0813">Transport</keyword>
<feature type="transmembrane region" description="Helical" evidence="5">
    <location>
        <begin position="69"/>
        <end position="95"/>
    </location>
</feature>
<dbReference type="InterPro" id="IPR010096">
    <property type="entry name" value="NADH-Q_OxRdtase_suN/2"/>
</dbReference>
<feature type="transmembrane region" description="Helical" evidence="5">
    <location>
        <begin position="311"/>
        <end position="329"/>
    </location>
</feature>
<evidence type="ECO:0000256" key="4">
    <source>
        <dbReference type="ARBA" id="ARBA00023136"/>
    </source>
</evidence>
<dbReference type="GO" id="GO:0005886">
    <property type="term" value="C:plasma membrane"/>
    <property type="evidence" value="ECO:0007669"/>
    <property type="project" value="UniProtKB-SubCell"/>
</dbReference>
<keyword evidence="2 5" id="KW-0812">Transmembrane</keyword>
<dbReference type="GO" id="GO:0048038">
    <property type="term" value="F:quinone binding"/>
    <property type="evidence" value="ECO:0007669"/>
    <property type="project" value="UniProtKB-KW"/>
</dbReference>
<dbReference type="HAMAP" id="MF_00445">
    <property type="entry name" value="NDH1_NuoN_1"/>
    <property type="match status" value="1"/>
</dbReference>
<feature type="transmembrane region" description="Helical" evidence="5">
    <location>
        <begin position="18"/>
        <end position="37"/>
    </location>
</feature>
<dbReference type="GO" id="GO:0042773">
    <property type="term" value="P:ATP synthesis coupled electron transport"/>
    <property type="evidence" value="ECO:0007669"/>
    <property type="project" value="InterPro"/>
</dbReference>
<evidence type="ECO:0000256" key="5">
    <source>
        <dbReference type="HAMAP-Rule" id="MF_00445"/>
    </source>
</evidence>
<keyword evidence="3 5" id="KW-1133">Transmembrane helix</keyword>
<keyword evidence="5" id="KW-1278">Translocase</keyword>
<comment type="subcellular location">
    <subcellularLocation>
        <location evidence="5">Cell membrane</location>
        <topology evidence="5">Multi-pass membrane protein</topology>
    </subcellularLocation>
    <subcellularLocation>
        <location evidence="1">Endomembrane system</location>
        <topology evidence="1">Multi-pass membrane protein</topology>
    </subcellularLocation>
    <subcellularLocation>
        <location evidence="6">Membrane</location>
        <topology evidence="6">Multi-pass membrane protein</topology>
    </subcellularLocation>
</comment>
<keyword evidence="9" id="KW-1185">Reference proteome</keyword>
<feature type="transmembrane region" description="Helical" evidence="5">
    <location>
        <begin position="417"/>
        <end position="440"/>
    </location>
</feature>
<evidence type="ECO:0000256" key="6">
    <source>
        <dbReference type="RuleBase" id="RU000320"/>
    </source>
</evidence>
<dbReference type="Proteomes" id="UP000280842">
    <property type="component" value="Unassembled WGS sequence"/>
</dbReference>
<evidence type="ECO:0000256" key="2">
    <source>
        <dbReference type="ARBA" id="ARBA00022692"/>
    </source>
</evidence>
<name>A0A3M0BTK2_9AQUI</name>
<sequence>MSIIQQIVSAIGIPNFSVLWPEIIVLITAFIVFFEELLTKNRTLITATTVVGLLVAFVSIFFIKQGDITLYGLYIVDSYALYFKVFLIASTLIIIGTYRTYFENKEIYFGEFYYLTLFALLGMMIMVSSINLFTFYVGLELTSITTYILVGMFITKRKELKDYDYKSKEAAFKYLIIGGAGTAIISYAIAFLYGASGTFDFIEISKMTFSEEPSLGLIIGLVLLIIGLALKAAAVPFHFWTPDAYEGAPTPITNFMAVVVKVATFALILRVLIQAFPYVSEDWSYLWAILAALSMIVGNFIALRQKNVKRMLAYSSIAHTGYITAALAAPTGMGFAAFLFYIVIYIFMAIGAFAALSALEKSEGWTNHIDDFKGLAKNNPFVALTILVFMFSMLGIPPTVGFMGKLGVFFALIGSDIWWLAVVLVIMSIISAGYYLRVVSVMYMYEPLKKFDFNINFTEKTILFVMAIIVLILGIYPTLFWSFSTNLSTMLIAHVGM</sequence>
<dbReference type="InterPro" id="IPR001750">
    <property type="entry name" value="ND/Mrp_TM"/>
</dbReference>
<keyword evidence="5" id="KW-0830">Ubiquinone</keyword>
<dbReference type="NCBIfam" id="TIGR01770">
    <property type="entry name" value="NDH_I_N"/>
    <property type="match status" value="1"/>
</dbReference>
<comment type="function">
    <text evidence="5">NDH-1 shuttles electrons from NADH, via FMN and iron-sulfur (Fe-S) centers, to quinones in the respiratory chain. The immediate electron acceptor for the enzyme in this species is believed to be ubiquinone. Couples the redox reaction to proton translocation (for every two electrons transferred, four hydrogen ions are translocated across the cytoplasmic membrane), and thus conserves the redox energy in a proton gradient.</text>
</comment>